<dbReference type="PANTHER" id="PTHR33221">
    <property type="entry name" value="WINGED HELIX-TURN-HELIX TRANSCRIPTIONAL REGULATOR, RRF2 FAMILY"/>
    <property type="match status" value="1"/>
</dbReference>
<comment type="caution">
    <text evidence="2">The sequence shown here is derived from an EMBL/GenBank/DDBJ whole genome shotgun (WGS) entry which is preliminary data.</text>
</comment>
<dbReference type="PANTHER" id="PTHR33221:SF4">
    <property type="entry name" value="HTH-TYPE TRANSCRIPTIONAL REPRESSOR NSRR"/>
    <property type="match status" value="1"/>
</dbReference>
<keyword evidence="1" id="KW-0238">DNA-binding</keyword>
<protein>
    <submittedName>
        <fullName evidence="2">BadM/Rrf2 family transcriptional regulator</fullName>
    </submittedName>
</protein>
<dbReference type="Pfam" id="PF02082">
    <property type="entry name" value="Rrf2"/>
    <property type="match status" value="1"/>
</dbReference>
<dbReference type="GO" id="GO:0003677">
    <property type="term" value="F:DNA binding"/>
    <property type="evidence" value="ECO:0007669"/>
    <property type="project" value="UniProtKB-KW"/>
</dbReference>
<name>A0A177N676_9GAMM</name>
<dbReference type="PROSITE" id="PS51197">
    <property type="entry name" value="HTH_RRF2_2"/>
    <property type="match status" value="1"/>
</dbReference>
<dbReference type="GO" id="GO:0005829">
    <property type="term" value="C:cytosol"/>
    <property type="evidence" value="ECO:0007669"/>
    <property type="project" value="TreeGrafter"/>
</dbReference>
<dbReference type="InterPro" id="IPR036390">
    <property type="entry name" value="WH_DNA-bd_sf"/>
</dbReference>
<reference evidence="2 3" key="1">
    <citation type="submission" date="2016-03" db="EMBL/GenBank/DDBJ databases">
        <authorList>
            <person name="Ploux O."/>
        </authorList>
    </citation>
    <scope>NUCLEOTIDE SEQUENCE [LARGE SCALE GENOMIC DNA]</scope>
    <source>
        <strain evidence="2 3">R-45378</strain>
    </source>
</reference>
<gene>
    <name evidence="2" type="ORF">A1507_17485</name>
</gene>
<evidence type="ECO:0000256" key="1">
    <source>
        <dbReference type="ARBA" id="ARBA00023125"/>
    </source>
</evidence>
<sequence length="152" mass="16498">MQLTAHTDYALRVLIYLNVNNEKLVTITELADFFGISRNHLVKVVHKLGVKGFIQTVRGKGGGIRLSRPGREISIGSVVREVEGRFQMAECFNPKKQGLCPLEYGCGLTGLLGRAIEQFLQTLDKAALSDISVPAMSAKSAAGLAESGRDPR</sequence>
<dbReference type="EMBL" id="LUUJ01000101">
    <property type="protein sequence ID" value="OAI13362.1"/>
    <property type="molecule type" value="Genomic_DNA"/>
</dbReference>
<evidence type="ECO:0000313" key="3">
    <source>
        <dbReference type="Proteomes" id="UP000077857"/>
    </source>
</evidence>
<proteinExistence type="predicted"/>
<accession>A0A177N676</accession>
<dbReference type="RefSeq" id="WP_064041540.1">
    <property type="nucleotide sequence ID" value="NZ_LUUJ01000101.1"/>
</dbReference>
<dbReference type="InterPro" id="IPR000944">
    <property type="entry name" value="Tscrpt_reg_Rrf2"/>
</dbReference>
<dbReference type="GO" id="GO:0003700">
    <property type="term" value="F:DNA-binding transcription factor activity"/>
    <property type="evidence" value="ECO:0007669"/>
    <property type="project" value="TreeGrafter"/>
</dbReference>
<dbReference type="AlphaFoldDB" id="A0A177N676"/>
<dbReference type="SUPFAM" id="SSF46785">
    <property type="entry name" value="Winged helix' DNA-binding domain"/>
    <property type="match status" value="1"/>
</dbReference>
<dbReference type="InterPro" id="IPR036388">
    <property type="entry name" value="WH-like_DNA-bd_sf"/>
</dbReference>
<evidence type="ECO:0000313" key="2">
    <source>
        <dbReference type="EMBL" id="OAI13362.1"/>
    </source>
</evidence>
<dbReference type="Proteomes" id="UP000077857">
    <property type="component" value="Unassembled WGS sequence"/>
</dbReference>
<dbReference type="OrthoDB" id="9795923at2"/>
<dbReference type="NCBIfam" id="TIGR00738">
    <property type="entry name" value="rrf2_super"/>
    <property type="match status" value="1"/>
</dbReference>
<dbReference type="Gene3D" id="1.10.10.10">
    <property type="entry name" value="Winged helix-like DNA-binding domain superfamily/Winged helix DNA-binding domain"/>
    <property type="match status" value="1"/>
</dbReference>
<organism evidence="2 3">
    <name type="scientific">Methylomonas koyamae</name>
    <dbReference type="NCBI Taxonomy" id="702114"/>
    <lineage>
        <taxon>Bacteria</taxon>
        <taxon>Pseudomonadati</taxon>
        <taxon>Pseudomonadota</taxon>
        <taxon>Gammaproteobacteria</taxon>
        <taxon>Methylococcales</taxon>
        <taxon>Methylococcaceae</taxon>
        <taxon>Methylomonas</taxon>
    </lineage>
</organism>